<dbReference type="AlphaFoldDB" id="A0A1F7VE27"/>
<dbReference type="SMART" id="SM00943">
    <property type="entry name" value="Prim-Pol"/>
    <property type="match status" value="1"/>
</dbReference>
<accession>A0A1F7VE27</accession>
<dbReference type="Proteomes" id="UP000176593">
    <property type="component" value="Unassembled WGS sequence"/>
</dbReference>
<feature type="region of interest" description="Disordered" evidence="1">
    <location>
        <begin position="740"/>
        <end position="778"/>
    </location>
</feature>
<evidence type="ECO:0000313" key="4">
    <source>
        <dbReference type="Proteomes" id="UP000176593"/>
    </source>
</evidence>
<organism evidence="3 4">
    <name type="scientific">Candidatus Uhrbacteria bacterium RIFCSPLOWO2_02_FULL_48_18</name>
    <dbReference type="NCBI Taxonomy" id="1802408"/>
    <lineage>
        <taxon>Bacteria</taxon>
        <taxon>Candidatus Uhriibacteriota</taxon>
    </lineage>
</organism>
<gene>
    <name evidence="3" type="ORF">A3I41_00740</name>
</gene>
<feature type="domain" description="DNA primase/polymerase bifunctional N-terminal" evidence="2">
    <location>
        <begin position="13"/>
        <end position="185"/>
    </location>
</feature>
<dbReference type="InterPro" id="IPR015330">
    <property type="entry name" value="DNA_primase/pol_bifunc_N"/>
</dbReference>
<dbReference type="SUPFAM" id="SSF56747">
    <property type="entry name" value="Prim-pol domain"/>
    <property type="match status" value="1"/>
</dbReference>
<sequence length="778" mass="88555">MSILANSPTFEKAKEYLNQSWNIIPLGFKSKVANGKALISTGHITIDEKGVVKGSWESFQKKQVTHDLLQAWWNYAPKSNIGIVTGKISNLIVVDIDPKNGGNESFKKLHLPQTYMVKTGGDGAHYYYNWPHHTLAPNKIGYLPGVDLKGDGGYVVAPPSIHDKTLKTYEAVNFIEDITNAPEWLMNLTKDEIPAWEKWANGAPDGHRHEAAASVCGKILYELDQEKWETDGWRQLSEWNKRNLPPLTEKDLRATFEGIMKRARESAKNEDLKSKALSADSIVKLILKDDLILFHNAQQDGYIRIKIGEHYETLKINSRVFGQIVNKKIWDKWHRSISSETIKQTLAVLEAKAVHEGETHDLSLRITEKDGSFWYDMGDKKWTAIKIEHTGWSLISETPILFRRFSHQQAQFEPSINGNALVFLEYLNILDKQQQTLVLIYLIASFVPGISHPVLILHGEQGSAKSTALRLIRRLVDPSATELLSFSKSHDNLIQQLSHHYAAYYDNLSGISNDISDLLCRAVTGESYSKRVLYTDDDDMIFNFRSCLALNGINVVAFRSDLLDRSILIRLDRIDPSKRKSEKELISNFEKDRPIILGGIFDTLSHAMKLKDSIIVTDVPRMADFFLWGCAIAEALDIGQDAFTQAYKANELVKHQQVANENPVAMHILQFMKKRFFFEGTAQKLFKELSFEVEYGAQKDYYWPKAANALMRKINEIKPDLKALGVEIQESRGEERSLVITYNNKPSEPSYRQEEDRRSDDNDDVLPEASEQQSLQIN</sequence>
<dbReference type="Pfam" id="PF09250">
    <property type="entry name" value="Prim-Pol"/>
    <property type="match status" value="1"/>
</dbReference>
<dbReference type="EMBL" id="MGEQ01000001">
    <property type="protein sequence ID" value="OGL88237.1"/>
    <property type="molecule type" value="Genomic_DNA"/>
</dbReference>
<dbReference type="CDD" id="cd04859">
    <property type="entry name" value="Prim_Pol"/>
    <property type="match status" value="1"/>
</dbReference>
<evidence type="ECO:0000313" key="3">
    <source>
        <dbReference type="EMBL" id="OGL88237.1"/>
    </source>
</evidence>
<feature type="compositionally biased region" description="Basic and acidic residues" evidence="1">
    <location>
        <begin position="751"/>
        <end position="760"/>
    </location>
</feature>
<dbReference type="Gene3D" id="3.30.720.160">
    <property type="entry name" value="Bifunctional DNA primase/polymerase, N-terminal"/>
    <property type="match status" value="1"/>
</dbReference>
<reference evidence="3 4" key="1">
    <citation type="journal article" date="2016" name="Nat. Commun.">
        <title>Thousands of microbial genomes shed light on interconnected biogeochemical processes in an aquifer system.</title>
        <authorList>
            <person name="Anantharaman K."/>
            <person name="Brown C.T."/>
            <person name="Hug L.A."/>
            <person name="Sharon I."/>
            <person name="Castelle C.J."/>
            <person name="Probst A.J."/>
            <person name="Thomas B.C."/>
            <person name="Singh A."/>
            <person name="Wilkins M.J."/>
            <person name="Karaoz U."/>
            <person name="Brodie E.L."/>
            <person name="Williams K.H."/>
            <person name="Hubbard S.S."/>
            <person name="Banfield J.F."/>
        </authorList>
    </citation>
    <scope>NUCLEOTIDE SEQUENCE [LARGE SCALE GENOMIC DNA]</scope>
</reference>
<proteinExistence type="predicted"/>
<evidence type="ECO:0000259" key="2">
    <source>
        <dbReference type="SMART" id="SM00943"/>
    </source>
</evidence>
<name>A0A1F7VE27_9BACT</name>
<protein>
    <recommendedName>
        <fullName evidence="2">DNA primase/polymerase bifunctional N-terminal domain-containing protein</fullName>
    </recommendedName>
</protein>
<evidence type="ECO:0000256" key="1">
    <source>
        <dbReference type="SAM" id="MobiDB-lite"/>
    </source>
</evidence>
<comment type="caution">
    <text evidence="3">The sequence shown here is derived from an EMBL/GenBank/DDBJ whole genome shotgun (WGS) entry which is preliminary data.</text>
</comment>